<reference evidence="1 2" key="1">
    <citation type="submission" date="2019-05" db="EMBL/GenBank/DDBJ databases">
        <title>Genomes sequences of two Nocardia cyriacigeorgica environmental isolates, type strains Nocardia asteroides ATCC 19247 and Nocardia cyriacigeorgica DSM 44484.</title>
        <authorList>
            <person name="Vautrin F."/>
            <person name="Bergeron E."/>
            <person name="Dubost A."/>
            <person name="Abrouk D."/>
            <person name="Rodriguez Nava V."/>
            <person name="Pujic P."/>
        </authorList>
    </citation>
    <scope>NUCLEOTIDE SEQUENCE [LARGE SCALE GENOMIC DNA]</scope>
    <source>
        <strain evidence="1 2">EML 446</strain>
    </source>
</reference>
<evidence type="ECO:0000313" key="1">
    <source>
        <dbReference type="EMBL" id="TLF82320.1"/>
    </source>
</evidence>
<dbReference type="Proteomes" id="UP000306378">
    <property type="component" value="Unassembled WGS sequence"/>
</dbReference>
<name>A0A5R8NZF3_9NOCA</name>
<proteinExistence type="predicted"/>
<organism evidence="1 2">
    <name type="scientific">Nocardia cyriacigeorgica</name>
    <dbReference type="NCBI Taxonomy" id="135487"/>
    <lineage>
        <taxon>Bacteria</taxon>
        <taxon>Bacillati</taxon>
        <taxon>Actinomycetota</taxon>
        <taxon>Actinomycetes</taxon>
        <taxon>Mycobacteriales</taxon>
        <taxon>Nocardiaceae</taxon>
        <taxon>Nocardia</taxon>
    </lineage>
</organism>
<evidence type="ECO:0000313" key="2">
    <source>
        <dbReference type="Proteomes" id="UP000306378"/>
    </source>
</evidence>
<gene>
    <name evidence="1" type="ORF">FEK34_00790</name>
</gene>
<dbReference type="EMBL" id="VBUT01000001">
    <property type="protein sequence ID" value="TLF82320.1"/>
    <property type="molecule type" value="Genomic_DNA"/>
</dbReference>
<sequence length="171" mass="19312">MADFPSGLVRGEGDIPPRDLYAVFKDGGFTDNESLAEAIEISWHGPFPTTDLGPAEWSEMYRKARSFMRIETPPGDGDLYRGCNPEFKLGMSWTSDFRVAEKYARTHAIRTGEGQVYSTPMITRHEVLGFYDDKQEFVLDPRGLIISPVDMPITGGISPSMSKWWVSRNPW</sequence>
<protein>
    <submittedName>
        <fullName evidence="1">Uncharacterized protein</fullName>
    </submittedName>
</protein>
<accession>A0A5R8NZF3</accession>
<dbReference type="AlphaFoldDB" id="A0A5R8NZF3"/>
<comment type="caution">
    <text evidence="1">The sequence shown here is derived from an EMBL/GenBank/DDBJ whole genome shotgun (WGS) entry which is preliminary data.</text>
</comment>